<organism evidence="3">
    <name type="scientific">uncultured Sulfurovum sp</name>
    <dbReference type="NCBI Taxonomy" id="269237"/>
    <lineage>
        <taxon>Bacteria</taxon>
        <taxon>Pseudomonadati</taxon>
        <taxon>Campylobacterota</taxon>
        <taxon>Epsilonproteobacteria</taxon>
        <taxon>Campylobacterales</taxon>
        <taxon>Sulfurovaceae</taxon>
        <taxon>Sulfurovum</taxon>
        <taxon>environmental samples</taxon>
    </lineage>
</organism>
<evidence type="ECO:0000313" key="3">
    <source>
        <dbReference type="EMBL" id="CAA6820475.1"/>
    </source>
</evidence>
<dbReference type="InterPro" id="IPR038765">
    <property type="entry name" value="Papain-like_cys_pep_sf"/>
</dbReference>
<accession>A0A6S6TMI9</accession>
<sequence>MILYYVMKSNSAHTLALFVIAIALVYFFYTVSKAIEVVGKTQVSTSDGIYKSYVTTSEEIQEKARTLTQRCSTKLCKVQTLLQFASNIPYVTNRFQQKSPQKTIEENFGDCDDKSNLLISMLHALDIEAYFVLVPKHIFVVVPLKDKRLSSRKGLWINGRKYYILESTAKDSFVGYPLQYKLDDIDVIVEPFTNQKVDIDKLEYKL</sequence>
<evidence type="ECO:0000259" key="2">
    <source>
        <dbReference type="Pfam" id="PF01841"/>
    </source>
</evidence>
<feature type="transmembrane region" description="Helical" evidence="1">
    <location>
        <begin position="12"/>
        <end position="29"/>
    </location>
</feature>
<keyword evidence="1" id="KW-1133">Transmembrane helix</keyword>
<dbReference type="AlphaFoldDB" id="A0A6S6TMI9"/>
<feature type="domain" description="Transglutaminase-like" evidence="2">
    <location>
        <begin position="63"/>
        <end position="133"/>
    </location>
</feature>
<name>A0A6S6TMI9_9BACT</name>
<keyword evidence="1" id="KW-0472">Membrane</keyword>
<evidence type="ECO:0000256" key="1">
    <source>
        <dbReference type="SAM" id="Phobius"/>
    </source>
</evidence>
<gene>
    <name evidence="3" type="ORF">HELGO_WM662</name>
</gene>
<proteinExistence type="predicted"/>
<keyword evidence="1" id="KW-0812">Transmembrane</keyword>
<reference evidence="3" key="1">
    <citation type="submission" date="2020-01" db="EMBL/GenBank/DDBJ databases">
        <authorList>
            <person name="Meier V. D."/>
            <person name="Meier V D."/>
        </authorList>
    </citation>
    <scope>NUCLEOTIDE SEQUENCE</scope>
    <source>
        <strain evidence="3">HLG_WM_MAG_01</strain>
    </source>
</reference>
<dbReference type="Gene3D" id="3.10.620.30">
    <property type="match status" value="1"/>
</dbReference>
<dbReference type="EMBL" id="CACVAS010000107">
    <property type="protein sequence ID" value="CAA6820475.1"/>
    <property type="molecule type" value="Genomic_DNA"/>
</dbReference>
<dbReference type="SUPFAM" id="SSF54001">
    <property type="entry name" value="Cysteine proteinases"/>
    <property type="match status" value="1"/>
</dbReference>
<dbReference type="InterPro" id="IPR002931">
    <property type="entry name" value="Transglutaminase-like"/>
</dbReference>
<dbReference type="Pfam" id="PF01841">
    <property type="entry name" value="Transglut_core"/>
    <property type="match status" value="1"/>
</dbReference>
<protein>
    <recommendedName>
        <fullName evidence="2">Transglutaminase-like domain-containing protein</fullName>
    </recommendedName>
</protein>